<evidence type="ECO:0000313" key="7">
    <source>
        <dbReference type="EMBL" id="SHM39064.1"/>
    </source>
</evidence>
<evidence type="ECO:0000256" key="3">
    <source>
        <dbReference type="ARBA" id="ARBA00022729"/>
    </source>
</evidence>
<dbReference type="SUPFAM" id="SSF48435">
    <property type="entry name" value="Bacterial muramidases"/>
    <property type="match status" value="1"/>
</dbReference>
<feature type="region of interest" description="Disordered" evidence="4">
    <location>
        <begin position="780"/>
        <end position="816"/>
    </location>
</feature>
<dbReference type="RefSeq" id="WP_073067442.1">
    <property type="nucleotide sequence ID" value="NZ_FRCK01000008.1"/>
</dbReference>
<dbReference type="AlphaFoldDB" id="A0A1M7IE82"/>
<proteinExistence type="inferred from homology"/>
<sequence length="950" mass="97380">MDRARFRLAVLALAVAGVTAPLSGARAEDGAAVARALAAAGAQDWVAAEASARQSGALALDLVTWQRLRAGQGVWAEYLDFARRNPDWPGMELLYRRGEAALPPDAPAAEVLAWFGERLPETVAAAQAWIAAQPRKQRAAAAVQFWTQPLPLDETSETSFLAAHGKAVAPHHVARLAALLDAGEWAAAERMLPRIPPGPDADLARARIAVQAKRPGVDALILALPQPQRDDAGLALDRFRWRVAAKQGDLARALMLERSTSAEALRDPAAWAGARRDHARAALRAGDWALAERLAANHFLPEGHADAVDLDWLAGYAALRAGAADRAAVHFARLPVEGRSGITLARSHYWQGRAAEAQGDRAAATAAYARAAAHQATYYGQLAAERIGAPMDPALVLAGAETLPDWRGSALLGNRLFQAGLWLLAAGDGTQAQRFFLHLAQTAEPQDILRMGRLMAEMHRPWDALRLSKAAAAKGLVHPALHYPLTGLERGSFGLPPELVMAIARQESEFNHTVMSRVGARGLMQVMPDTARQMAGEIGEAFELPRLTRDAAYNARLGAAYLAGLRNRFGNSIALVAAGYNAGPGRSSRWLRDFGDLRAEGGPDPVDWVEMIPFDETRNYVMRVAEALPIYRARIAGHSVPFVPSWDLSGGVSAPQVHQGPLGLAQSAPPRPAPAWVTGAFAQAVQLALNGDAAGIARLVEAAGTPDEDAPRPGPQIAEIARAIGPPAITASTAPPSRPARPGEGEAAAGAVPDVAATGTAAGAVTAVTAGEDAAVPAAAAGVGPAGPAAAEAEPAASDADGTAADGEAAVTAGGEPATAGADAAVAGGASVRVGIDAAATAARAVSEAATAAPAAAGAETALTAGAEPATAGAETTAAGVAAARVGTAEAGTAATVTPAPPSSAAVPTGAPPAEAQSPAAPQRPEAILPVPDRLRPAEAVRASGALATR</sequence>
<dbReference type="InterPro" id="IPR008258">
    <property type="entry name" value="Transglycosylase_SLT_dom_1"/>
</dbReference>
<feature type="chain" id="PRO_5012636006" evidence="5">
    <location>
        <begin position="28"/>
        <end position="950"/>
    </location>
</feature>
<dbReference type="Gene3D" id="1.10.530.10">
    <property type="match status" value="1"/>
</dbReference>
<feature type="region of interest" description="Disordered" evidence="4">
    <location>
        <begin position="728"/>
        <end position="749"/>
    </location>
</feature>
<dbReference type="Proteomes" id="UP000184444">
    <property type="component" value="Unassembled WGS sequence"/>
</dbReference>
<dbReference type="PANTHER" id="PTHR37423">
    <property type="entry name" value="SOLUBLE LYTIC MUREIN TRANSGLYCOSYLASE-RELATED"/>
    <property type="match status" value="1"/>
</dbReference>
<dbReference type="GO" id="GO:0042597">
    <property type="term" value="C:periplasmic space"/>
    <property type="evidence" value="ECO:0007669"/>
    <property type="project" value="InterPro"/>
</dbReference>
<organism evidence="7 8">
    <name type="scientific">Paracoccus solventivorans</name>
    <dbReference type="NCBI Taxonomy" id="53463"/>
    <lineage>
        <taxon>Bacteria</taxon>
        <taxon>Pseudomonadati</taxon>
        <taxon>Pseudomonadota</taxon>
        <taxon>Alphaproteobacteria</taxon>
        <taxon>Rhodobacterales</taxon>
        <taxon>Paracoccaceae</taxon>
        <taxon>Paracoccus</taxon>
    </lineage>
</organism>
<dbReference type="PANTHER" id="PTHR37423:SF2">
    <property type="entry name" value="MEMBRANE-BOUND LYTIC MUREIN TRANSGLYCOSYLASE C"/>
    <property type="match status" value="1"/>
</dbReference>
<feature type="region of interest" description="Disordered" evidence="4">
    <location>
        <begin position="889"/>
        <end position="950"/>
    </location>
</feature>
<feature type="domain" description="Transglycosylase SLT" evidence="6">
    <location>
        <begin position="493"/>
        <end position="596"/>
    </location>
</feature>
<keyword evidence="3 5" id="KW-0732">Signal</keyword>
<evidence type="ECO:0000256" key="5">
    <source>
        <dbReference type="SAM" id="SignalP"/>
    </source>
</evidence>
<protein>
    <submittedName>
        <fullName evidence="7">Soluble lytic murein transglycosylase</fullName>
    </submittedName>
</protein>
<dbReference type="SUPFAM" id="SSF53955">
    <property type="entry name" value="Lysozyme-like"/>
    <property type="match status" value="1"/>
</dbReference>
<dbReference type="InterPro" id="IPR023346">
    <property type="entry name" value="Lysozyme-like_dom_sf"/>
</dbReference>
<name>A0A1M7IE82_9RHOB</name>
<accession>A0A1M7IE82</accession>
<dbReference type="InterPro" id="IPR008939">
    <property type="entry name" value="Lytic_TGlycosylase_superhlx_U"/>
</dbReference>
<comment type="similarity">
    <text evidence="2">Belongs to the virb1 family.</text>
</comment>
<feature type="signal peptide" evidence="5">
    <location>
        <begin position="1"/>
        <end position="27"/>
    </location>
</feature>
<feature type="compositionally biased region" description="Low complexity" evidence="4">
    <location>
        <begin position="889"/>
        <end position="927"/>
    </location>
</feature>
<evidence type="ECO:0000256" key="4">
    <source>
        <dbReference type="SAM" id="MobiDB-lite"/>
    </source>
</evidence>
<evidence type="ECO:0000256" key="2">
    <source>
        <dbReference type="ARBA" id="ARBA00009387"/>
    </source>
</evidence>
<keyword evidence="8" id="KW-1185">Reference proteome</keyword>
<comment type="similarity">
    <text evidence="1">Belongs to the transglycosylase Slt family.</text>
</comment>
<dbReference type="Gene3D" id="1.25.20.10">
    <property type="entry name" value="Bacterial muramidases"/>
    <property type="match status" value="1"/>
</dbReference>
<dbReference type="GO" id="GO:0004553">
    <property type="term" value="F:hydrolase activity, hydrolyzing O-glycosyl compounds"/>
    <property type="evidence" value="ECO:0007669"/>
    <property type="project" value="InterPro"/>
</dbReference>
<dbReference type="STRING" id="53463.SAMN05444389_10886"/>
<gene>
    <name evidence="7" type="ORF">SAMN05444389_10886</name>
</gene>
<evidence type="ECO:0000259" key="6">
    <source>
        <dbReference type="Pfam" id="PF01464"/>
    </source>
</evidence>
<dbReference type="EMBL" id="FRCK01000008">
    <property type="protein sequence ID" value="SHM39064.1"/>
    <property type="molecule type" value="Genomic_DNA"/>
</dbReference>
<evidence type="ECO:0000313" key="8">
    <source>
        <dbReference type="Proteomes" id="UP000184444"/>
    </source>
</evidence>
<reference evidence="8" key="1">
    <citation type="submission" date="2016-11" db="EMBL/GenBank/DDBJ databases">
        <authorList>
            <person name="Varghese N."/>
            <person name="Submissions S."/>
        </authorList>
    </citation>
    <scope>NUCLEOTIDE SEQUENCE [LARGE SCALE GENOMIC DNA]</scope>
    <source>
        <strain evidence="8">DSM 6637</strain>
    </source>
</reference>
<dbReference type="Pfam" id="PF01464">
    <property type="entry name" value="SLT"/>
    <property type="match status" value="1"/>
</dbReference>
<dbReference type="CDD" id="cd13401">
    <property type="entry name" value="Slt70-like"/>
    <property type="match status" value="1"/>
</dbReference>
<evidence type="ECO:0000256" key="1">
    <source>
        <dbReference type="ARBA" id="ARBA00007734"/>
    </source>
</evidence>